<reference evidence="3" key="1">
    <citation type="journal article" date="2019" name="Int. J. Syst. Evol. Microbiol.">
        <title>The Global Catalogue of Microorganisms (GCM) 10K type strain sequencing project: providing services to taxonomists for standard genome sequencing and annotation.</title>
        <authorList>
            <consortium name="The Broad Institute Genomics Platform"/>
            <consortium name="The Broad Institute Genome Sequencing Center for Infectious Disease"/>
            <person name="Wu L."/>
            <person name="Ma J."/>
        </authorList>
    </citation>
    <scope>NUCLEOTIDE SEQUENCE [LARGE SCALE GENOMIC DNA]</scope>
    <source>
        <strain evidence="3">CGMCC 4.7455</strain>
    </source>
</reference>
<evidence type="ECO:0000313" key="3">
    <source>
        <dbReference type="Proteomes" id="UP001597365"/>
    </source>
</evidence>
<gene>
    <name evidence="2" type="ORF">ACFSJS_12945</name>
</gene>
<name>A0ABW4PMA4_9ACTN</name>
<dbReference type="InterPro" id="IPR057170">
    <property type="entry name" value="DUF7848"/>
</dbReference>
<accession>A0ABW4PMA4</accession>
<dbReference type="RefSeq" id="WP_380899601.1">
    <property type="nucleotide sequence ID" value="NZ_JBHUFU010000006.1"/>
</dbReference>
<dbReference type="EMBL" id="JBHUFU010000006">
    <property type="protein sequence ID" value="MFD1830571.1"/>
    <property type="molecule type" value="Genomic_DNA"/>
</dbReference>
<feature type="domain" description="DUF7848" evidence="1">
    <location>
        <begin position="1"/>
        <end position="77"/>
    </location>
</feature>
<comment type="caution">
    <text evidence="2">The sequence shown here is derived from an EMBL/GenBank/DDBJ whole genome shotgun (WGS) entry which is preliminary data.</text>
</comment>
<sequence>MTRSVFRYITWTMAPHVTADAPEMLHELECSSCLASSDTEADFNEARAWAFSHTGSHPSHRTYREIVTRNWRMIPAEGEYL</sequence>
<evidence type="ECO:0000313" key="2">
    <source>
        <dbReference type="EMBL" id="MFD1830571.1"/>
    </source>
</evidence>
<evidence type="ECO:0000259" key="1">
    <source>
        <dbReference type="Pfam" id="PF25232"/>
    </source>
</evidence>
<dbReference type="Proteomes" id="UP001597365">
    <property type="component" value="Unassembled WGS sequence"/>
</dbReference>
<keyword evidence="3" id="KW-1185">Reference proteome</keyword>
<protein>
    <recommendedName>
        <fullName evidence="1">DUF7848 domain-containing protein</fullName>
    </recommendedName>
</protein>
<organism evidence="2 3">
    <name type="scientific">Streptomyces desertarenae</name>
    <dbReference type="NCBI Taxonomy" id="2666184"/>
    <lineage>
        <taxon>Bacteria</taxon>
        <taxon>Bacillati</taxon>
        <taxon>Actinomycetota</taxon>
        <taxon>Actinomycetes</taxon>
        <taxon>Kitasatosporales</taxon>
        <taxon>Streptomycetaceae</taxon>
        <taxon>Streptomyces</taxon>
    </lineage>
</organism>
<proteinExistence type="predicted"/>
<dbReference type="Pfam" id="PF25232">
    <property type="entry name" value="DUF7848"/>
    <property type="match status" value="1"/>
</dbReference>